<keyword evidence="3" id="KW-1185">Reference proteome</keyword>
<dbReference type="EMBL" id="KK122453">
    <property type="protein sequence ID" value="KFM82745.1"/>
    <property type="molecule type" value="Genomic_DNA"/>
</dbReference>
<evidence type="ECO:0000313" key="2">
    <source>
        <dbReference type="EMBL" id="KFM82745.1"/>
    </source>
</evidence>
<feature type="region of interest" description="Disordered" evidence="1">
    <location>
        <begin position="45"/>
        <end position="86"/>
    </location>
</feature>
<protein>
    <submittedName>
        <fullName evidence="2">Uncharacterized protein</fullName>
    </submittedName>
</protein>
<gene>
    <name evidence="2" type="ORF">X975_22208</name>
</gene>
<sequence>MMNTSLEEEEDRTLRETLKYTLDESLQLEDDCLQAALTLSLNEFQTASTSRNISVRGNVNRDNPSDNHPGPSPETEMSEQEMLEAA</sequence>
<reference evidence="2 3" key="1">
    <citation type="submission" date="2013-11" db="EMBL/GenBank/DDBJ databases">
        <title>Genome sequencing of Stegodyphus mimosarum.</title>
        <authorList>
            <person name="Bechsgaard J."/>
        </authorList>
    </citation>
    <scope>NUCLEOTIDE SEQUENCE [LARGE SCALE GENOMIC DNA]</scope>
</reference>
<evidence type="ECO:0000313" key="3">
    <source>
        <dbReference type="Proteomes" id="UP000054359"/>
    </source>
</evidence>
<proteinExistence type="predicted"/>
<accession>A0A087UZF6</accession>
<feature type="non-terminal residue" evidence="2">
    <location>
        <position position="86"/>
    </location>
</feature>
<evidence type="ECO:0000256" key="1">
    <source>
        <dbReference type="SAM" id="MobiDB-lite"/>
    </source>
</evidence>
<dbReference type="AlphaFoldDB" id="A0A087UZF6"/>
<name>A0A087UZF6_STEMI</name>
<organism evidence="2 3">
    <name type="scientific">Stegodyphus mimosarum</name>
    <name type="common">African social velvet spider</name>
    <dbReference type="NCBI Taxonomy" id="407821"/>
    <lineage>
        <taxon>Eukaryota</taxon>
        <taxon>Metazoa</taxon>
        <taxon>Ecdysozoa</taxon>
        <taxon>Arthropoda</taxon>
        <taxon>Chelicerata</taxon>
        <taxon>Arachnida</taxon>
        <taxon>Araneae</taxon>
        <taxon>Araneomorphae</taxon>
        <taxon>Entelegynae</taxon>
        <taxon>Eresoidea</taxon>
        <taxon>Eresidae</taxon>
        <taxon>Stegodyphus</taxon>
    </lineage>
</organism>
<feature type="compositionally biased region" description="Acidic residues" evidence="1">
    <location>
        <begin position="76"/>
        <end position="86"/>
    </location>
</feature>
<dbReference type="Proteomes" id="UP000054359">
    <property type="component" value="Unassembled WGS sequence"/>
</dbReference>
<feature type="compositionally biased region" description="Polar residues" evidence="1">
    <location>
        <begin position="45"/>
        <end position="62"/>
    </location>
</feature>